<keyword evidence="1" id="KW-0812">Transmembrane</keyword>
<feature type="transmembrane region" description="Helical" evidence="1">
    <location>
        <begin position="615"/>
        <end position="638"/>
    </location>
</feature>
<keyword evidence="1" id="KW-1133">Transmembrane helix</keyword>
<dbReference type="Proteomes" id="UP000037035">
    <property type="component" value="Unassembled WGS sequence"/>
</dbReference>
<feature type="transmembrane region" description="Helical" evidence="1">
    <location>
        <begin position="20"/>
        <end position="39"/>
    </location>
</feature>
<sequence length="791" mass="92125">MTYVINSTTTFELRFRLSGHSHMVYLFLMSIFFFSTLSFRFQHSGCQNPCCINLVFRILYFRVKNKTKSINFKGLLLITIIEMWLGARKLMSWHAMPLQLKIWAHSIPGREIDHCSKIDVLYFDNHSIFFSHDPVTIHKILLKITCQNLESCLVFSTSCVLRSGEKPFKSLLLSLIIMNVTGVFKLHIGSHRRTKGEEPLLNSDFPIISLFVFFKCFQWMVDLVEHRHSLLPPQRSSLSSISMRVLCPTFIYNLWMDNVIYFCKPNCLFMFLAHLVQKGDISQQILPLFLGGSTHNPPFCLRPTGHCTTGLSGGTNFWYTNCGCGSNFSKCGGMLANITFSLFLIKFISQKSIMWQRELAIHPLKISKMKHTTSKIILTNIFKRGSVTSFRNLLQKANLASLEYLKIPFIISDGTQFDWLSPVNTSFFHPHSTFISSLFLSLIASHLPALKTVYSTYIHSKRLRYKPFALESPLNITHIQYNTAKKNFLNFLHDCEKPSTYAKIRQLSIFFLQCNPFFSYFYINFEMQISISNSPTSLPFKYKKNVKNSKSIFLFQDYSYHFELKPPIKRTLQQSFLFLSDLSISIFLILFLAIYLILVYFFFGIGKNSRQILSLLDLLYFKIAYTSFIPVYLISLFFLQSFFLPVLCFIFLIICLSWLSLISIFPCFSEFGWKPFNSDQFWASPYQEAYLVLRNSHSPQLQPFPLIFHRYIIRKNYPQGLQLKTSTKHLLIWFHHSISYQNENITPLIPINLPMSPQLLFSSMSLLIPVYYSIEYVNSENKESKKNKNEK</sequence>
<evidence type="ECO:0000256" key="1">
    <source>
        <dbReference type="SAM" id="Phobius"/>
    </source>
</evidence>
<feature type="transmembrane region" description="Helical" evidence="1">
    <location>
        <begin position="644"/>
        <end position="668"/>
    </location>
</feature>
<reference evidence="2 3" key="1">
    <citation type="submission" date="2015-08" db="EMBL/GenBank/DDBJ databases">
        <title>Next Generation Sequencing and Analysis of the Genome of Puccinia sorghi L Schw, the Causal Agent of Maize Common Rust.</title>
        <authorList>
            <person name="Rochi L."/>
            <person name="Burguener G."/>
            <person name="Darino M."/>
            <person name="Turjanski A."/>
            <person name="Kreff E."/>
            <person name="Dieguez M.J."/>
            <person name="Sacco F."/>
        </authorList>
    </citation>
    <scope>NUCLEOTIDE SEQUENCE [LARGE SCALE GENOMIC DNA]</scope>
    <source>
        <strain evidence="2 3">RO10H11247</strain>
    </source>
</reference>
<evidence type="ECO:0000313" key="2">
    <source>
        <dbReference type="EMBL" id="KNZ57286.1"/>
    </source>
</evidence>
<feature type="transmembrane region" description="Helical" evidence="1">
    <location>
        <begin position="582"/>
        <end position="603"/>
    </location>
</feature>
<accession>A0A0L6V909</accession>
<keyword evidence="1" id="KW-0472">Membrane</keyword>
<dbReference type="VEuPathDB" id="FungiDB:VP01_2194g4"/>
<comment type="caution">
    <text evidence="2">The sequence shown here is derived from an EMBL/GenBank/DDBJ whole genome shotgun (WGS) entry which is preliminary data.</text>
</comment>
<protein>
    <submittedName>
        <fullName evidence="2">Uncharacterized protein</fullName>
    </submittedName>
</protein>
<proteinExistence type="predicted"/>
<organism evidence="2 3">
    <name type="scientific">Puccinia sorghi</name>
    <dbReference type="NCBI Taxonomy" id="27349"/>
    <lineage>
        <taxon>Eukaryota</taxon>
        <taxon>Fungi</taxon>
        <taxon>Dikarya</taxon>
        <taxon>Basidiomycota</taxon>
        <taxon>Pucciniomycotina</taxon>
        <taxon>Pucciniomycetes</taxon>
        <taxon>Pucciniales</taxon>
        <taxon>Pucciniaceae</taxon>
        <taxon>Puccinia</taxon>
    </lineage>
</organism>
<evidence type="ECO:0000313" key="3">
    <source>
        <dbReference type="Proteomes" id="UP000037035"/>
    </source>
</evidence>
<dbReference type="EMBL" id="LAVV01007052">
    <property type="protein sequence ID" value="KNZ57286.1"/>
    <property type="molecule type" value="Genomic_DNA"/>
</dbReference>
<feature type="transmembrane region" description="Helical" evidence="1">
    <location>
        <begin position="70"/>
        <end position="87"/>
    </location>
</feature>
<dbReference type="AlphaFoldDB" id="A0A0L6V909"/>
<keyword evidence="3" id="KW-1185">Reference proteome</keyword>
<gene>
    <name evidence="2" type="ORF">VP01_2194g4</name>
</gene>
<name>A0A0L6V909_9BASI</name>